<dbReference type="EMBL" id="MU032344">
    <property type="protein sequence ID" value="KAF3771385.1"/>
    <property type="molecule type" value="Genomic_DNA"/>
</dbReference>
<dbReference type="PANTHER" id="PTHR43056:SF5">
    <property type="entry name" value="PEPTIDASE S9 PROLYL OLIGOPEPTIDASE CATALYTIC DOMAIN-CONTAINING PROTEIN"/>
    <property type="match status" value="1"/>
</dbReference>
<sequence length="683" mass="75154">MVTKTVAPYGEWESEISLEDATAGTKGVSSPRSDVETGRVFYLEAKPDGASTIVEVVRQDDGSYKLVHVLPEPHGVGTAVYEYGGGAYDVLPSSANANAPQRIIFSDAQDGNAVKILDVDAGRVTTLVSNTPWLRYADFGPSRDPGATAKWVLAVEEDHTHPAPQDVKNYVVAINIDTGAVKKLVSGADFYTGPRYSHDGQWVSWRRWNHPDMAWTRSQLCVAEVLEVENGAEIHPEHSSVIAGGKFGEAVGDGMWAPDGAVYFPHEVEGSDWRHLYRFYPGHKDATAEKLKLKGLDEVEVGDCSMSIDQRTFCFLSENSLVLAYSKYATYSTIHVNLKTLEVTPLDVPLVETRRDPIAAVTSNSFVVIGAGITRSLGVYVFSLDDQIKATMVQVAKASSKEFSDKIFSRPEHIHFTSKKDPKRPIHGFYWPPHNPNFTAPEGTLPPLLIMPHGGPTGHTCPGLQVGTLPGTNFQLYTSRGFAYFSINYTGSSGHGKAYRQRLDAQWGILDRDDVVESVDYLSSTGRADRARVGIHGGSAGGYNVLQSLVWYPDVFAAGACYCGISDVQTMREGTHKLESRYLDGLFYAPGLSDEEKEKVNYERSPLNHAERITSPLLLIHGDKDTVVPVQQSYDIEKKVRENGGDVELLVAPGEGHMFKKKASLEMALKSEFAWFMRTLVRK</sequence>
<dbReference type="Proteomes" id="UP000803844">
    <property type="component" value="Unassembled WGS sequence"/>
</dbReference>
<evidence type="ECO:0000313" key="3">
    <source>
        <dbReference type="Proteomes" id="UP000803844"/>
    </source>
</evidence>
<dbReference type="Pfam" id="PF00326">
    <property type="entry name" value="Peptidase_S9"/>
    <property type="match status" value="1"/>
</dbReference>
<dbReference type="GeneID" id="63838316"/>
<reference evidence="2" key="1">
    <citation type="journal article" date="2020" name="Phytopathology">
        <title>Genome sequence of the chestnut blight fungus Cryphonectria parasitica EP155: A fundamental resource for an archetypical invasive plant pathogen.</title>
        <authorList>
            <person name="Crouch J.A."/>
            <person name="Dawe A."/>
            <person name="Aerts A."/>
            <person name="Barry K."/>
            <person name="Churchill A.C.L."/>
            <person name="Grimwood J."/>
            <person name="Hillman B."/>
            <person name="Milgroom M.G."/>
            <person name="Pangilinan J."/>
            <person name="Smith M."/>
            <person name="Salamov A."/>
            <person name="Schmutz J."/>
            <person name="Yadav J."/>
            <person name="Grigoriev I.V."/>
            <person name="Nuss D."/>
        </authorList>
    </citation>
    <scope>NUCLEOTIDE SEQUENCE</scope>
    <source>
        <strain evidence="2">EP155</strain>
    </source>
</reference>
<accession>A0A9P4YEG8</accession>
<protein>
    <submittedName>
        <fullName evidence="2">Alpha/beta-hydrolase</fullName>
    </submittedName>
</protein>
<dbReference type="GO" id="GO:0006508">
    <property type="term" value="P:proteolysis"/>
    <property type="evidence" value="ECO:0007669"/>
    <property type="project" value="InterPro"/>
</dbReference>
<evidence type="ECO:0000313" key="2">
    <source>
        <dbReference type="EMBL" id="KAF3771385.1"/>
    </source>
</evidence>
<dbReference type="Gene3D" id="3.40.50.1820">
    <property type="entry name" value="alpha/beta hydrolase"/>
    <property type="match status" value="1"/>
</dbReference>
<proteinExistence type="predicted"/>
<dbReference type="OrthoDB" id="43744at2759"/>
<dbReference type="RefSeq" id="XP_040782346.1">
    <property type="nucleotide sequence ID" value="XM_040921187.1"/>
</dbReference>
<comment type="caution">
    <text evidence="2">The sequence shown here is derived from an EMBL/GenBank/DDBJ whole genome shotgun (WGS) entry which is preliminary data.</text>
</comment>
<name>A0A9P4YEG8_CRYP1</name>
<evidence type="ECO:0000259" key="1">
    <source>
        <dbReference type="Pfam" id="PF00326"/>
    </source>
</evidence>
<feature type="domain" description="Peptidase S9 prolyl oligopeptidase catalytic" evidence="1">
    <location>
        <begin position="472"/>
        <end position="680"/>
    </location>
</feature>
<dbReference type="PANTHER" id="PTHR43056">
    <property type="entry name" value="PEPTIDASE S9 PROLYL OLIGOPEPTIDASE"/>
    <property type="match status" value="1"/>
</dbReference>
<dbReference type="InterPro" id="IPR050585">
    <property type="entry name" value="Xaa-Pro_dipeptidyl-ppase/CocE"/>
</dbReference>
<dbReference type="GO" id="GO:0008236">
    <property type="term" value="F:serine-type peptidase activity"/>
    <property type="evidence" value="ECO:0007669"/>
    <property type="project" value="InterPro"/>
</dbReference>
<dbReference type="SUPFAM" id="SSF53474">
    <property type="entry name" value="alpha/beta-Hydrolases"/>
    <property type="match status" value="1"/>
</dbReference>
<keyword evidence="3" id="KW-1185">Reference proteome</keyword>
<dbReference type="SUPFAM" id="SSF82171">
    <property type="entry name" value="DPP6 N-terminal domain-like"/>
    <property type="match status" value="1"/>
</dbReference>
<dbReference type="InterPro" id="IPR001375">
    <property type="entry name" value="Peptidase_S9_cat"/>
</dbReference>
<organism evidence="2 3">
    <name type="scientific">Cryphonectria parasitica (strain ATCC 38755 / EP155)</name>
    <dbReference type="NCBI Taxonomy" id="660469"/>
    <lineage>
        <taxon>Eukaryota</taxon>
        <taxon>Fungi</taxon>
        <taxon>Dikarya</taxon>
        <taxon>Ascomycota</taxon>
        <taxon>Pezizomycotina</taxon>
        <taxon>Sordariomycetes</taxon>
        <taxon>Sordariomycetidae</taxon>
        <taxon>Diaporthales</taxon>
        <taxon>Cryphonectriaceae</taxon>
        <taxon>Cryphonectria-Endothia species complex</taxon>
        <taxon>Cryphonectria</taxon>
    </lineage>
</organism>
<dbReference type="AlphaFoldDB" id="A0A9P4YEG8"/>
<dbReference type="InterPro" id="IPR029058">
    <property type="entry name" value="AB_hydrolase_fold"/>
</dbReference>
<gene>
    <name evidence="2" type="ORF">M406DRAFT_336830</name>
</gene>